<evidence type="ECO:0000313" key="3">
    <source>
        <dbReference type="EMBL" id="KJE95312.1"/>
    </source>
</evidence>
<dbReference type="InterPro" id="IPR022185">
    <property type="entry name" value="DUF3712"/>
</dbReference>
<dbReference type="PhylomeDB" id="A0A0D2VV50"/>
<organism evidence="3 4">
    <name type="scientific">Capsaspora owczarzaki (strain ATCC 30864)</name>
    <dbReference type="NCBI Taxonomy" id="595528"/>
    <lineage>
        <taxon>Eukaryota</taxon>
        <taxon>Filasterea</taxon>
        <taxon>Capsaspora</taxon>
    </lineage>
</organism>
<dbReference type="Pfam" id="PF12505">
    <property type="entry name" value="DUF3712"/>
    <property type="match status" value="1"/>
</dbReference>
<feature type="compositionally biased region" description="Basic residues" evidence="1">
    <location>
        <begin position="41"/>
        <end position="50"/>
    </location>
</feature>
<keyword evidence="4" id="KW-1185">Reference proteome</keyword>
<feature type="compositionally biased region" description="Low complexity" evidence="1">
    <location>
        <begin position="96"/>
        <end position="113"/>
    </location>
</feature>
<feature type="transmembrane region" description="Helical" evidence="2">
    <location>
        <begin position="160"/>
        <end position="181"/>
    </location>
</feature>
<evidence type="ECO:0000313" key="4">
    <source>
        <dbReference type="Proteomes" id="UP000008743"/>
    </source>
</evidence>
<protein>
    <submittedName>
        <fullName evidence="3">Uncharacterized protein</fullName>
    </submittedName>
</protein>
<reference evidence="4" key="1">
    <citation type="submission" date="2011-02" db="EMBL/GenBank/DDBJ databases">
        <title>The Genome Sequence of Capsaspora owczarzaki ATCC 30864.</title>
        <authorList>
            <person name="Russ C."/>
            <person name="Cuomo C."/>
            <person name="Burger G."/>
            <person name="Gray M.W."/>
            <person name="Holland P.W.H."/>
            <person name="King N."/>
            <person name="Lang F.B.F."/>
            <person name="Roger A.J."/>
            <person name="Ruiz-Trillo I."/>
            <person name="Young S.K."/>
            <person name="Zeng Q."/>
            <person name="Gargeya S."/>
            <person name="Alvarado L."/>
            <person name="Berlin A."/>
            <person name="Chapman S.B."/>
            <person name="Chen Z."/>
            <person name="Freedman E."/>
            <person name="Gellesch M."/>
            <person name="Goldberg J."/>
            <person name="Griggs A."/>
            <person name="Gujja S."/>
            <person name="Heilman E."/>
            <person name="Heiman D."/>
            <person name="Howarth C."/>
            <person name="Mehta T."/>
            <person name="Neiman D."/>
            <person name="Pearson M."/>
            <person name="Roberts A."/>
            <person name="Saif S."/>
            <person name="Shea T."/>
            <person name="Shenoy N."/>
            <person name="Sisk P."/>
            <person name="Stolte C."/>
            <person name="Sykes S."/>
            <person name="White J."/>
            <person name="Yandava C."/>
            <person name="Haas B."/>
            <person name="Nusbaum C."/>
            <person name="Birren B."/>
        </authorList>
    </citation>
    <scope>NUCLEOTIDE SEQUENCE</scope>
    <source>
        <strain evidence="4">ATCC 30864</strain>
    </source>
</reference>
<gene>
    <name evidence="3" type="ORF">CAOG_008917</name>
</gene>
<dbReference type="OrthoDB" id="10039566at2759"/>
<feature type="compositionally biased region" description="Polar residues" evidence="1">
    <location>
        <begin position="20"/>
        <end position="29"/>
    </location>
</feature>
<dbReference type="InParanoid" id="A0A0D2VV50"/>
<keyword evidence="2" id="KW-0472">Membrane</keyword>
<feature type="region of interest" description="Disordered" evidence="1">
    <location>
        <begin position="1"/>
        <end position="113"/>
    </location>
</feature>
<proteinExistence type="predicted"/>
<evidence type="ECO:0000256" key="1">
    <source>
        <dbReference type="SAM" id="MobiDB-lite"/>
    </source>
</evidence>
<accession>A0A0D2VV50</accession>
<dbReference type="PANTHER" id="PTHR35895">
    <property type="entry name" value="CHROMOSOME 16, WHOLE GENOME SHOTGUN SEQUENCE"/>
    <property type="match status" value="1"/>
</dbReference>
<dbReference type="RefSeq" id="XP_011270579.1">
    <property type="nucleotide sequence ID" value="XM_011272277.1"/>
</dbReference>
<keyword evidence="2" id="KW-1133">Transmembrane helix</keyword>
<keyword evidence="2" id="KW-0812">Transmembrane</keyword>
<dbReference type="STRING" id="595528.A0A0D2VV50"/>
<dbReference type="Proteomes" id="UP000008743">
    <property type="component" value="Unassembled WGS sequence"/>
</dbReference>
<name>A0A0D2VV50_CAPO3</name>
<sequence>MSSSSSAKRPLLTDADYAPLSTSNYNTSDGSGSGSGSSSKGGKKQRRHKSGGSILSADPETTSITSSTSTSTSTSTSRKSLASTTVDDDAFNYATSSGQRSSRDSGSNSSSKGNINSYGEYGLHSSSYSSLSSSKSSRCCAKSSDKRCCCGRLTRCQCGVLATVLTLGLLGLAFIVLYFAILPKIVQNTVDGSHVEILEMSMLAPLNTSVVMASQLRLSNAGSFDATLHPANMVSSFKGVGFGIIPGSTVEIKGGEDVIFALDNRLQVINMDGFNNFSIALTNNPEVEMGLKATVSLTVHLGPIDLTFDGIDFSKTITLTGFNGLKNLTLDVFEMDVDPVTNHAISSVLVSIINPSKVSVVPLGNVTFSMFYQNSYIGSLFSFNLTMLPGVNPTSMAGPLIPANITVANQLFTQYLSGKPSLLNARPVQPVATTIPLYNAFLETLSLDVVLNGRTDYLLLTGYMDLGNLVEVFENLLKGEVVTPTALLMKNPFNAPINLVMSHLSIVYKNVQVATYHRDMHDDPVVLNPNSNTLSRDLPIAMSFLHLPDLLQSFIDELGKGYVPLGINGTMGIRIGDLENTIEYNEPPVPICHKGTMAMCNITIPA</sequence>
<dbReference type="InterPro" id="IPR046368">
    <property type="entry name" value="Tag1"/>
</dbReference>
<dbReference type="GO" id="GO:0016020">
    <property type="term" value="C:membrane"/>
    <property type="evidence" value="ECO:0007669"/>
    <property type="project" value="TreeGrafter"/>
</dbReference>
<evidence type="ECO:0000256" key="2">
    <source>
        <dbReference type="SAM" id="Phobius"/>
    </source>
</evidence>
<feature type="compositionally biased region" description="Low complexity" evidence="1">
    <location>
        <begin position="61"/>
        <end position="85"/>
    </location>
</feature>
<dbReference type="PANTHER" id="PTHR35895:SF1">
    <property type="entry name" value="LIPID-BINDING SERUM GLYCOPROTEIN C-TERMINAL DOMAIN-CONTAINING PROTEIN"/>
    <property type="match status" value="1"/>
</dbReference>
<dbReference type="EMBL" id="KE346368">
    <property type="protein sequence ID" value="KJE95312.1"/>
    <property type="molecule type" value="Genomic_DNA"/>
</dbReference>
<dbReference type="AlphaFoldDB" id="A0A0D2VV50"/>